<name>A0A0W8DVK8_PHYNI</name>
<sequence length="229" mass="25366">MLKAHNERALATLPSVLNRFTQKVDRVLAKESVLPISQIDVTGGEDRTLVTSVFISEIPHTSVEDVYAGVLSYFESMSTSMKLHCDINVKRTRLNRDDASPSYWKSVFENEVGLPAVVNHVMCSELTSSHGIAHLDSVIDSLHPSSSNEYDINGLTLTPQKESSTGRTVSVMLRCVVVYRFNMHPDNPSLQRKFEKIRPILNGDLITTAICSYIKKNAAAGQTPDSIQC</sequence>
<proteinExistence type="predicted"/>
<dbReference type="EMBL" id="LNFO01000691">
    <property type="protein sequence ID" value="KUG00382.1"/>
    <property type="molecule type" value="Genomic_DNA"/>
</dbReference>
<comment type="caution">
    <text evidence="1">The sequence shown here is derived from an EMBL/GenBank/DDBJ whole genome shotgun (WGS) entry which is preliminary data.</text>
</comment>
<evidence type="ECO:0000313" key="1">
    <source>
        <dbReference type="EMBL" id="KUG00382.1"/>
    </source>
</evidence>
<protein>
    <submittedName>
        <fullName evidence="1">Uncharacterized protein</fullName>
    </submittedName>
</protein>
<gene>
    <name evidence="1" type="ORF">AM587_10016755</name>
</gene>
<organism evidence="1 2">
    <name type="scientific">Phytophthora nicotianae</name>
    <name type="common">Potato buckeye rot agent</name>
    <name type="synonym">Phytophthora parasitica</name>
    <dbReference type="NCBI Taxonomy" id="4792"/>
    <lineage>
        <taxon>Eukaryota</taxon>
        <taxon>Sar</taxon>
        <taxon>Stramenopiles</taxon>
        <taxon>Oomycota</taxon>
        <taxon>Peronosporomycetes</taxon>
        <taxon>Peronosporales</taxon>
        <taxon>Peronosporaceae</taxon>
        <taxon>Phytophthora</taxon>
    </lineage>
</organism>
<dbReference type="Proteomes" id="UP000052943">
    <property type="component" value="Unassembled WGS sequence"/>
</dbReference>
<dbReference type="AlphaFoldDB" id="A0A0W8DVK8"/>
<reference evidence="1 2" key="1">
    <citation type="submission" date="2015-11" db="EMBL/GenBank/DDBJ databases">
        <title>Genomes and virulence difference between two physiological races of Phytophthora nicotianae.</title>
        <authorList>
            <person name="Liu H."/>
            <person name="Ma X."/>
            <person name="Yu H."/>
            <person name="Fang D."/>
            <person name="Li Y."/>
            <person name="Wang X."/>
            <person name="Wang W."/>
            <person name="Dong Y."/>
            <person name="Xiao B."/>
        </authorList>
    </citation>
    <scope>NUCLEOTIDE SEQUENCE [LARGE SCALE GENOMIC DNA]</scope>
    <source>
        <strain evidence="2">race 0</strain>
    </source>
</reference>
<evidence type="ECO:0000313" key="2">
    <source>
        <dbReference type="Proteomes" id="UP000052943"/>
    </source>
</evidence>
<accession>A0A0W8DVK8</accession>